<reference evidence="1" key="1">
    <citation type="submission" date="2024-06" db="EMBL/GenBank/DDBJ databases">
        <authorList>
            <person name="Ashkenazi R."/>
            <person name="Lipszyc R.R."/>
            <person name="Braunstein R."/>
            <person name="Yerushalmy O."/>
            <person name="Alkalay-Oren S."/>
            <person name="Coppenhagn-Glazer S."/>
            <person name="Hazan R."/>
        </authorList>
    </citation>
    <scope>NUCLEOTIDE SEQUENCE</scope>
</reference>
<name>A0AAU8GVD0_9VIRU</name>
<accession>A0AAU8GVD0</accession>
<proteinExistence type="predicted"/>
<evidence type="ECO:0000313" key="1">
    <source>
        <dbReference type="EMBL" id="XCH45046.1"/>
    </source>
</evidence>
<dbReference type="EMBL" id="PP931174">
    <property type="protein sequence ID" value="XCH45046.1"/>
    <property type="molecule type" value="Genomic_DNA"/>
</dbReference>
<evidence type="ECO:0008006" key="2">
    <source>
        <dbReference type="Google" id="ProtNLM"/>
    </source>
</evidence>
<sequence length="110" mass="12703">MIRKGIMPVFDRMILEAEKEQGKRTPKSFELEDVIESVNAIVKELVYEVEVEVLRKDGEDTTFKLIGTETDIRNVLYDSGLIEHRHALTSNIKKDVYNEPMFSIKSCKVI</sequence>
<organism evidence="1">
    <name type="scientific">Mammaliicoccus phage MSShimriz1</name>
    <dbReference type="NCBI Taxonomy" id="3230127"/>
    <lineage>
        <taxon>Viruses</taxon>
    </lineage>
</organism>
<protein>
    <recommendedName>
        <fullName evidence="2">Phage protein</fullName>
    </recommendedName>
</protein>